<dbReference type="KEGG" id="hir:HETIRDRAFT_330511"/>
<dbReference type="GO" id="GO:0005504">
    <property type="term" value="F:fatty acid binding"/>
    <property type="evidence" value="ECO:0007669"/>
    <property type="project" value="TreeGrafter"/>
</dbReference>
<sequence>RVRLSYEKMKAIGLSLYMTIEDMSMLAEKFRGCYSDPILLHDNAATTLLTIHLNLVIGTLSRYVQGRNDLWSLINDLLSFRTFGQFLLTEQGHGLDAKSLDTTATWLPTGGFCLHAPSPQAVKYMPPTIPIGIPCIGPVFARLIVNGVSHGVRPFIVDLNDGTHICDRFTARCEHSV</sequence>
<dbReference type="InterPro" id="IPR046373">
    <property type="entry name" value="Acyl-CoA_Oxase/DH_mid-dom_sf"/>
</dbReference>
<dbReference type="eggNOG" id="KOG0135">
    <property type="taxonomic scope" value="Eukaryota"/>
</dbReference>
<dbReference type="GO" id="GO:0003997">
    <property type="term" value="F:acyl-CoA oxidase activity"/>
    <property type="evidence" value="ECO:0007669"/>
    <property type="project" value="InterPro"/>
</dbReference>
<gene>
    <name evidence="1" type="ORF">HETIRDRAFT_330511</name>
</gene>
<dbReference type="GO" id="GO:0055088">
    <property type="term" value="P:lipid homeostasis"/>
    <property type="evidence" value="ECO:0007669"/>
    <property type="project" value="TreeGrafter"/>
</dbReference>
<dbReference type="Gene3D" id="2.40.110.10">
    <property type="entry name" value="Butyryl-CoA Dehydrogenase, subunit A, domain 2"/>
    <property type="match status" value="1"/>
</dbReference>
<reference evidence="1 2" key="1">
    <citation type="journal article" date="2012" name="New Phytol.">
        <title>Insight into trade-off between wood decay and parasitism from the genome of a fungal forest pathogen.</title>
        <authorList>
            <person name="Olson A."/>
            <person name="Aerts A."/>
            <person name="Asiegbu F."/>
            <person name="Belbahri L."/>
            <person name="Bouzid O."/>
            <person name="Broberg A."/>
            <person name="Canback B."/>
            <person name="Coutinho P.M."/>
            <person name="Cullen D."/>
            <person name="Dalman K."/>
            <person name="Deflorio G."/>
            <person name="van Diepen L.T."/>
            <person name="Dunand C."/>
            <person name="Duplessis S."/>
            <person name="Durling M."/>
            <person name="Gonthier P."/>
            <person name="Grimwood J."/>
            <person name="Fossdal C.G."/>
            <person name="Hansson D."/>
            <person name="Henrissat B."/>
            <person name="Hietala A."/>
            <person name="Himmelstrand K."/>
            <person name="Hoffmeister D."/>
            <person name="Hogberg N."/>
            <person name="James T.Y."/>
            <person name="Karlsson M."/>
            <person name="Kohler A."/>
            <person name="Kues U."/>
            <person name="Lee Y.H."/>
            <person name="Lin Y.C."/>
            <person name="Lind M."/>
            <person name="Lindquist E."/>
            <person name="Lombard V."/>
            <person name="Lucas S."/>
            <person name="Lunden K."/>
            <person name="Morin E."/>
            <person name="Murat C."/>
            <person name="Park J."/>
            <person name="Raffaello T."/>
            <person name="Rouze P."/>
            <person name="Salamov A."/>
            <person name="Schmutz J."/>
            <person name="Solheim H."/>
            <person name="Stahlberg J."/>
            <person name="Velez H."/>
            <person name="de Vries R.P."/>
            <person name="Wiebenga A."/>
            <person name="Woodward S."/>
            <person name="Yakovlev I."/>
            <person name="Garbelotto M."/>
            <person name="Martin F."/>
            <person name="Grigoriev I.V."/>
            <person name="Stenlid J."/>
        </authorList>
    </citation>
    <scope>NUCLEOTIDE SEQUENCE [LARGE SCALE GENOMIC DNA]</scope>
    <source>
        <strain evidence="1 2">TC 32-1</strain>
    </source>
</reference>
<accession>W4JRW9</accession>
<dbReference type="Proteomes" id="UP000030671">
    <property type="component" value="Unassembled WGS sequence"/>
</dbReference>
<dbReference type="InterPro" id="IPR009100">
    <property type="entry name" value="AcylCoA_DH/oxidase_NM_dom_sf"/>
</dbReference>
<organism evidence="1 2">
    <name type="scientific">Heterobasidion irregulare (strain TC 32-1)</name>
    <dbReference type="NCBI Taxonomy" id="747525"/>
    <lineage>
        <taxon>Eukaryota</taxon>
        <taxon>Fungi</taxon>
        <taxon>Dikarya</taxon>
        <taxon>Basidiomycota</taxon>
        <taxon>Agaricomycotina</taxon>
        <taxon>Agaricomycetes</taxon>
        <taxon>Russulales</taxon>
        <taxon>Bondarzewiaceae</taxon>
        <taxon>Heterobasidion</taxon>
        <taxon>Heterobasidion annosum species complex</taxon>
    </lineage>
</organism>
<proteinExistence type="predicted"/>
<dbReference type="GO" id="GO:0005777">
    <property type="term" value="C:peroxisome"/>
    <property type="evidence" value="ECO:0007669"/>
    <property type="project" value="InterPro"/>
</dbReference>
<evidence type="ECO:0000313" key="2">
    <source>
        <dbReference type="Proteomes" id="UP000030671"/>
    </source>
</evidence>
<dbReference type="PANTHER" id="PTHR10909:SF382">
    <property type="entry name" value="ACYL-COENZYME A OXIDASE"/>
    <property type="match status" value="1"/>
</dbReference>
<dbReference type="HOGENOM" id="CLU_1357513_0_0_1"/>
<protein>
    <submittedName>
        <fullName evidence="1">Uncharacterized protein</fullName>
    </submittedName>
</protein>
<name>W4JRW9_HETIT</name>
<dbReference type="AlphaFoldDB" id="W4JRW9"/>
<dbReference type="RefSeq" id="XP_009552427.1">
    <property type="nucleotide sequence ID" value="XM_009554132.1"/>
</dbReference>
<dbReference type="GeneID" id="20671581"/>
<dbReference type="PANTHER" id="PTHR10909">
    <property type="entry name" value="ELECTRON TRANSPORT OXIDOREDUCTASE"/>
    <property type="match status" value="1"/>
</dbReference>
<evidence type="ECO:0000313" key="1">
    <source>
        <dbReference type="EMBL" id="ETW76219.1"/>
    </source>
</evidence>
<dbReference type="STRING" id="747525.W4JRW9"/>
<dbReference type="InterPro" id="IPR012258">
    <property type="entry name" value="Acyl-CoA_oxidase"/>
</dbReference>
<dbReference type="GO" id="GO:0033540">
    <property type="term" value="P:fatty acid beta-oxidation using acyl-CoA oxidase"/>
    <property type="evidence" value="ECO:0007669"/>
    <property type="project" value="TreeGrafter"/>
</dbReference>
<feature type="non-terminal residue" evidence="1">
    <location>
        <position position="1"/>
    </location>
</feature>
<dbReference type="GO" id="GO:0071949">
    <property type="term" value="F:FAD binding"/>
    <property type="evidence" value="ECO:0007669"/>
    <property type="project" value="InterPro"/>
</dbReference>
<dbReference type="EMBL" id="KI925465">
    <property type="protein sequence ID" value="ETW76219.1"/>
    <property type="molecule type" value="Genomic_DNA"/>
</dbReference>
<dbReference type="InParanoid" id="W4JRW9"/>
<dbReference type="OrthoDB" id="538336at2759"/>
<dbReference type="SUPFAM" id="SSF56645">
    <property type="entry name" value="Acyl-CoA dehydrogenase NM domain-like"/>
    <property type="match status" value="1"/>
</dbReference>
<keyword evidence="2" id="KW-1185">Reference proteome</keyword>